<protein>
    <submittedName>
        <fullName evidence="7">Regulatory protein AfsR</fullName>
    </submittedName>
</protein>
<feature type="DNA-binding region" description="OmpR/PhoB-type" evidence="5">
    <location>
        <begin position="1"/>
        <end position="104"/>
    </location>
</feature>
<dbReference type="PANTHER" id="PTHR35807:SF1">
    <property type="entry name" value="TRANSCRIPTIONAL REGULATOR REDD"/>
    <property type="match status" value="1"/>
</dbReference>
<sequence>MEIHLLGPLEVRHHGLVTPSAPKLRRVLCLLGIHANNVVSTEKLIKELWEEDPPASVTTTLQTYVYQLRKLLGLRASNGSSPGPDHDAGAPALLTTPNGYTLSLAPDALDAYRFEQLAALGRLHLKAGEVERAADTLRDALRLWRGPALVDVTPGAVLQTEVLRLEEVRKNILEHRIEADLQLGRHHELLGELTGLALREPTHEGFQAMLMLALYRAGRRSDALRVYQRTRMMLARELGVEPSNRLWRLHQDMLTSSRDLDPRPVSTTAKTRLTSASEHPCQLPPNGRILVGRDDELAMMLHALSACSREGPNVVVVSGPPGSGATSLCIKAGHEVRDRYPDAQLYAGMLKDGDPANPGEVLASFLRALGVPDRRIPAAFEDRRRMFCAWAAEHQALIVLDDAMSVKQLMQVLPVEGPCGVLISSRRRMFLPGGVTVVDLPPLGTEDGLRLLTEVLGPERIAENPRAAADLVQLCDGLPSILHAAASRLASRPHWTIDHLVEQVRRTRSTGAFLVGAWSPLVTSVRRNYEVMPEALRTVFRRLCAIPSPFLPPVLVAAVLGVPEEFAEFLLQELANRQLLRIDFGMVPTTPERYWLLPTVRAIGRYLQAPQDEDLS</sequence>
<keyword evidence="8" id="KW-1185">Reference proteome</keyword>
<dbReference type="InterPro" id="IPR011990">
    <property type="entry name" value="TPR-like_helical_dom_sf"/>
</dbReference>
<dbReference type="Gene3D" id="1.10.10.10">
    <property type="entry name" value="Winged helix-like DNA-binding domain superfamily/Winged helix DNA-binding domain"/>
    <property type="match status" value="1"/>
</dbReference>
<accession>A0ABX8TXH7</accession>
<dbReference type="InterPro" id="IPR051677">
    <property type="entry name" value="AfsR-DnrI-RedD_regulator"/>
</dbReference>
<dbReference type="SUPFAM" id="SSF46894">
    <property type="entry name" value="C-terminal effector domain of the bipartite response regulators"/>
    <property type="match status" value="1"/>
</dbReference>
<dbReference type="PANTHER" id="PTHR35807">
    <property type="entry name" value="TRANSCRIPTIONAL REGULATOR REDD-RELATED"/>
    <property type="match status" value="1"/>
</dbReference>
<dbReference type="InterPro" id="IPR036388">
    <property type="entry name" value="WH-like_DNA-bd_sf"/>
</dbReference>
<evidence type="ECO:0000256" key="3">
    <source>
        <dbReference type="ARBA" id="ARBA00023125"/>
    </source>
</evidence>
<dbReference type="SMART" id="SM01043">
    <property type="entry name" value="BTAD"/>
    <property type="match status" value="1"/>
</dbReference>
<evidence type="ECO:0000256" key="5">
    <source>
        <dbReference type="PROSITE-ProRule" id="PRU01091"/>
    </source>
</evidence>
<gene>
    <name evidence="7" type="primary">afsR10</name>
    <name evidence="7" type="ORF">Nocox_12695</name>
</gene>
<evidence type="ECO:0000313" key="7">
    <source>
        <dbReference type="EMBL" id="QYC40157.1"/>
    </source>
</evidence>
<keyword evidence="4" id="KW-0804">Transcription</keyword>
<dbReference type="Pfam" id="PF00486">
    <property type="entry name" value="Trans_reg_C"/>
    <property type="match status" value="1"/>
</dbReference>
<dbReference type="InterPro" id="IPR027417">
    <property type="entry name" value="P-loop_NTPase"/>
</dbReference>
<evidence type="ECO:0000256" key="1">
    <source>
        <dbReference type="ARBA" id="ARBA00005820"/>
    </source>
</evidence>
<dbReference type="SUPFAM" id="SSF52540">
    <property type="entry name" value="P-loop containing nucleoside triphosphate hydrolases"/>
    <property type="match status" value="1"/>
</dbReference>
<dbReference type="Pfam" id="PF03704">
    <property type="entry name" value="BTAD"/>
    <property type="match status" value="1"/>
</dbReference>
<dbReference type="Gene3D" id="1.25.40.10">
    <property type="entry name" value="Tetratricopeptide repeat domain"/>
    <property type="match status" value="1"/>
</dbReference>
<evidence type="ECO:0000259" key="6">
    <source>
        <dbReference type="PROSITE" id="PS51755"/>
    </source>
</evidence>
<dbReference type="InterPro" id="IPR016032">
    <property type="entry name" value="Sig_transdc_resp-reg_C-effctor"/>
</dbReference>
<evidence type="ECO:0000256" key="4">
    <source>
        <dbReference type="ARBA" id="ARBA00023163"/>
    </source>
</evidence>
<dbReference type="SUPFAM" id="SSF48452">
    <property type="entry name" value="TPR-like"/>
    <property type="match status" value="1"/>
</dbReference>
<feature type="domain" description="OmpR/PhoB-type" evidence="6">
    <location>
        <begin position="1"/>
        <end position="104"/>
    </location>
</feature>
<reference evidence="7 8" key="1">
    <citation type="journal article" date="2021" name="ACS Chem. Biol.">
        <title>Genomic-Led Discovery of a Novel Glycopeptide Antibiotic by Nonomuraea coxensis DSM 45129.</title>
        <authorList>
            <person name="Yushchuk O."/>
            <person name="Vior N.M."/>
            <person name="Andreo-Vidal A."/>
            <person name="Berini F."/>
            <person name="Ruckert C."/>
            <person name="Busche T."/>
            <person name="Binda E."/>
            <person name="Kalinowski J."/>
            <person name="Truman A.W."/>
            <person name="Marinelli F."/>
        </authorList>
    </citation>
    <scope>NUCLEOTIDE SEQUENCE [LARGE SCALE GENOMIC DNA]</scope>
    <source>
        <strain evidence="7 8">DSM 45129</strain>
    </source>
</reference>
<dbReference type="InterPro" id="IPR001867">
    <property type="entry name" value="OmpR/PhoB-type_DNA-bd"/>
</dbReference>
<dbReference type="RefSeq" id="WP_020546111.1">
    <property type="nucleotide sequence ID" value="NZ_KB903985.1"/>
</dbReference>
<dbReference type="EMBL" id="CP068985">
    <property type="protein sequence ID" value="QYC40157.1"/>
    <property type="molecule type" value="Genomic_DNA"/>
</dbReference>
<organism evidence="7 8">
    <name type="scientific">Nonomuraea coxensis DSM 45129</name>
    <dbReference type="NCBI Taxonomy" id="1122611"/>
    <lineage>
        <taxon>Bacteria</taxon>
        <taxon>Bacillati</taxon>
        <taxon>Actinomycetota</taxon>
        <taxon>Actinomycetes</taxon>
        <taxon>Streptosporangiales</taxon>
        <taxon>Streptosporangiaceae</taxon>
        <taxon>Nonomuraea</taxon>
    </lineage>
</organism>
<dbReference type="Gene3D" id="3.40.50.300">
    <property type="entry name" value="P-loop containing nucleotide triphosphate hydrolases"/>
    <property type="match status" value="1"/>
</dbReference>
<dbReference type="Proteomes" id="UP000824681">
    <property type="component" value="Chromosome"/>
</dbReference>
<keyword evidence="2" id="KW-0805">Transcription regulation</keyword>
<evidence type="ECO:0000256" key="2">
    <source>
        <dbReference type="ARBA" id="ARBA00023015"/>
    </source>
</evidence>
<dbReference type="CDD" id="cd15831">
    <property type="entry name" value="BTAD"/>
    <property type="match status" value="1"/>
</dbReference>
<comment type="similarity">
    <text evidence="1">Belongs to the AfsR/DnrI/RedD regulatory family.</text>
</comment>
<proteinExistence type="inferred from homology"/>
<dbReference type="PROSITE" id="PS51755">
    <property type="entry name" value="OMPR_PHOB"/>
    <property type="match status" value="1"/>
</dbReference>
<keyword evidence="3 5" id="KW-0238">DNA-binding</keyword>
<name>A0ABX8TXH7_9ACTN</name>
<evidence type="ECO:0000313" key="8">
    <source>
        <dbReference type="Proteomes" id="UP000824681"/>
    </source>
</evidence>
<dbReference type="InterPro" id="IPR005158">
    <property type="entry name" value="BTAD"/>
</dbReference>
<dbReference type="SMART" id="SM00862">
    <property type="entry name" value="Trans_reg_C"/>
    <property type="match status" value="1"/>
</dbReference>